<protein>
    <submittedName>
        <fullName evidence="1">Uncharacterized protein</fullName>
    </submittedName>
</protein>
<evidence type="ECO:0000313" key="2">
    <source>
        <dbReference type="Proteomes" id="UP000583800"/>
    </source>
</evidence>
<dbReference type="EMBL" id="JACHJB010000003">
    <property type="protein sequence ID" value="MBB6350328.1"/>
    <property type="molecule type" value="Genomic_DNA"/>
</dbReference>
<dbReference type="RefSeq" id="WP_185088139.1">
    <property type="nucleotide sequence ID" value="NZ_JACHJB010000003.1"/>
</dbReference>
<dbReference type="Proteomes" id="UP000583800">
    <property type="component" value="Unassembled WGS sequence"/>
</dbReference>
<proteinExistence type="predicted"/>
<sequence length="119" mass="12982">MASDLRRHGPTGSAVRAAELIVSSARLAELHECSALLRRTRMRAEEIVDEARTLLAEAELQGDPVRILALGAQLDEARQAYSKVLTGYVAICRRINAERQAIMQAQMQDERPAGLSGVA</sequence>
<organism evidence="1 2">
    <name type="scientific">Nonomuraea muscovyensis</name>
    <dbReference type="NCBI Taxonomy" id="1124761"/>
    <lineage>
        <taxon>Bacteria</taxon>
        <taxon>Bacillati</taxon>
        <taxon>Actinomycetota</taxon>
        <taxon>Actinomycetes</taxon>
        <taxon>Streptosporangiales</taxon>
        <taxon>Streptosporangiaceae</taxon>
        <taxon>Nonomuraea</taxon>
    </lineage>
</organism>
<comment type="caution">
    <text evidence="1">The sequence shown here is derived from an EMBL/GenBank/DDBJ whole genome shotgun (WGS) entry which is preliminary data.</text>
</comment>
<name>A0A7X0EZY6_9ACTN</name>
<evidence type="ECO:0000313" key="1">
    <source>
        <dbReference type="EMBL" id="MBB6350328.1"/>
    </source>
</evidence>
<gene>
    <name evidence="1" type="ORF">FHU36_006900</name>
</gene>
<reference evidence="1 2" key="1">
    <citation type="submission" date="2020-08" db="EMBL/GenBank/DDBJ databases">
        <title>Sequencing the genomes of 1000 actinobacteria strains.</title>
        <authorList>
            <person name="Klenk H.-P."/>
        </authorList>
    </citation>
    <scope>NUCLEOTIDE SEQUENCE [LARGE SCALE GENOMIC DNA]</scope>
    <source>
        <strain evidence="1 2">DSM 45913</strain>
    </source>
</reference>
<keyword evidence="2" id="KW-1185">Reference proteome</keyword>
<dbReference type="AlphaFoldDB" id="A0A7X0EZY6"/>
<accession>A0A7X0EZY6</accession>